<dbReference type="KEGG" id="vmo:VMUT_2038"/>
<evidence type="ECO:0000313" key="3">
    <source>
        <dbReference type="Proteomes" id="UP000007485"/>
    </source>
</evidence>
<organism evidence="2 3">
    <name type="scientific">Vulcanisaeta moutnovskia (strain 768-28)</name>
    <dbReference type="NCBI Taxonomy" id="985053"/>
    <lineage>
        <taxon>Archaea</taxon>
        <taxon>Thermoproteota</taxon>
        <taxon>Thermoprotei</taxon>
        <taxon>Thermoproteales</taxon>
        <taxon>Thermoproteaceae</taxon>
        <taxon>Vulcanisaeta</taxon>
    </lineage>
</organism>
<reference evidence="2 3" key="1">
    <citation type="journal article" date="2011" name="J. Bacteriol.">
        <title>Complete genome sequence of 'Vulcanisaeta moutnovskia' strain 768-28, a novel member of the hyperthermophilic crenarchaeal genus vulcanisaeta.</title>
        <authorList>
            <person name="Gumerov V.M."/>
            <person name="Mardanov A.V."/>
            <person name="Beletsky A.V."/>
            <person name="Prokofeva M.I."/>
            <person name="Bonch-Osmolovskaya E.A."/>
            <person name="Ravin N.V."/>
            <person name="Skryabin K.G."/>
        </authorList>
    </citation>
    <scope>NUCLEOTIDE SEQUENCE [LARGE SCALE GENOMIC DNA]</scope>
    <source>
        <strain evidence="2 3">768-28</strain>
    </source>
</reference>
<keyword evidence="1" id="KW-0175">Coiled coil</keyword>
<feature type="coiled-coil region" evidence="1">
    <location>
        <begin position="127"/>
        <end position="194"/>
    </location>
</feature>
<keyword evidence="3" id="KW-1185">Reference proteome</keyword>
<name>F0QWL8_VULM7</name>
<dbReference type="HOGENOM" id="CLU_1323963_0_0_2"/>
<evidence type="ECO:0000313" key="2">
    <source>
        <dbReference type="EMBL" id="ADY02235.1"/>
    </source>
</evidence>
<evidence type="ECO:0000256" key="1">
    <source>
        <dbReference type="SAM" id="Coils"/>
    </source>
</evidence>
<dbReference type="EMBL" id="CP002529">
    <property type="protein sequence ID" value="ADY02235.1"/>
    <property type="molecule type" value="Genomic_DNA"/>
</dbReference>
<dbReference type="AlphaFoldDB" id="F0QWL8"/>
<accession>F0QWL8</accession>
<sequence>MLSNNYVGIMSIELAKKLLEEWLLQRGFKILNKLSDRELILTEGNNTVYLRISIEEFPTDSYIVDELSNVMRNRFNYNKAYIAFPQSARDLINGKLFRSNRVGVYIYDLSSTDPEKAVEELIPSIPIQLQQEVNEDIKGRIDELERVINDVKNALSSINIQPLTKDINELRDRVMRIEHTLNELIERVSRLENLGLQSMRNSIINTQGSSSVSNELPDFLSNNPWVDVLRKKGGGSG</sequence>
<dbReference type="STRING" id="985053.VMUT_2038"/>
<dbReference type="eggNOG" id="arCOG05584">
    <property type="taxonomic scope" value="Archaea"/>
</dbReference>
<dbReference type="Proteomes" id="UP000007485">
    <property type="component" value="Chromosome"/>
</dbReference>
<protein>
    <submittedName>
        <fullName evidence="2">Uncharacterized protein</fullName>
    </submittedName>
</protein>
<gene>
    <name evidence="2" type="ordered locus">VMUT_2038</name>
</gene>
<proteinExistence type="predicted"/>